<dbReference type="InterPro" id="IPR029063">
    <property type="entry name" value="SAM-dependent_MTases_sf"/>
</dbReference>
<accession>A0A5C6ZYP5</accession>
<dbReference type="GO" id="GO:0032259">
    <property type="term" value="P:methylation"/>
    <property type="evidence" value="ECO:0007669"/>
    <property type="project" value="UniProtKB-KW"/>
</dbReference>
<protein>
    <submittedName>
        <fullName evidence="1">Class I SAM-dependent methyltransferase</fullName>
    </submittedName>
</protein>
<dbReference type="AlphaFoldDB" id="A0A5C6ZYP5"/>
<dbReference type="Gene3D" id="3.40.50.150">
    <property type="entry name" value="Vaccinia Virus protein VP39"/>
    <property type="match status" value="1"/>
</dbReference>
<proteinExistence type="predicted"/>
<keyword evidence="1" id="KW-0489">Methyltransferase</keyword>
<comment type="caution">
    <text evidence="1">The sequence shown here is derived from an EMBL/GenBank/DDBJ whole genome shotgun (WGS) entry which is preliminary data.</text>
</comment>
<dbReference type="OrthoDB" id="9795498at2"/>
<evidence type="ECO:0000313" key="1">
    <source>
        <dbReference type="EMBL" id="TXD93969.1"/>
    </source>
</evidence>
<dbReference type="Pfam" id="PF13578">
    <property type="entry name" value="Methyltransf_24"/>
    <property type="match status" value="1"/>
</dbReference>
<name>A0A5C6ZYP5_9FLAO</name>
<dbReference type="GO" id="GO:0008168">
    <property type="term" value="F:methyltransferase activity"/>
    <property type="evidence" value="ECO:0007669"/>
    <property type="project" value="UniProtKB-KW"/>
</dbReference>
<keyword evidence="1" id="KW-0808">Transferase</keyword>
<reference evidence="1 2" key="1">
    <citation type="submission" date="2019-08" db="EMBL/GenBank/DDBJ databases">
        <title>Genome sequence of Gillisia hiemivivida IC154 (type strain).</title>
        <authorList>
            <person name="Bowman J.P."/>
        </authorList>
    </citation>
    <scope>NUCLEOTIDE SEQUENCE [LARGE SCALE GENOMIC DNA]</scope>
    <source>
        <strain evidence="1 2">IC154</strain>
    </source>
</reference>
<dbReference type="Proteomes" id="UP000321367">
    <property type="component" value="Unassembled WGS sequence"/>
</dbReference>
<sequence length="299" mass="35017">MKNGIKTLMNKLPYVKTLYHLNSNSKFPNGHYYSTVVSLDQIKLRQNEIWKSPITENIEGIDLRIGEQLQLVEKLTVYFPEIPFTDKKQEKLRYNFNNSYYSHNDCLILYSIIRHYKPKNIIEIGSGYSSAVMMDTNELFLNGNINLTFIEPYSGDRLNALMTETDKKNTTLIQEDVQLVSLDIFKNLKQGDILFIDSTHAVKTGSDVNYILFEILPVLSKGVLIHFHDIYFPFEYPKSWVLDGFGWNEAYFLKAFLMYNMNFKIILFSDYLSKFHKETIQDMPKIYKSNGSNLWIEKV</sequence>
<dbReference type="SUPFAM" id="SSF53335">
    <property type="entry name" value="S-adenosyl-L-methionine-dependent methyltransferases"/>
    <property type="match status" value="1"/>
</dbReference>
<gene>
    <name evidence="1" type="ORF">ES724_08180</name>
</gene>
<evidence type="ECO:0000313" key="2">
    <source>
        <dbReference type="Proteomes" id="UP000321367"/>
    </source>
</evidence>
<dbReference type="EMBL" id="VORY01000007">
    <property type="protein sequence ID" value="TXD93969.1"/>
    <property type="molecule type" value="Genomic_DNA"/>
</dbReference>
<keyword evidence="2" id="KW-1185">Reference proteome</keyword>
<organism evidence="1 2">
    <name type="scientific">Gillisia hiemivivida</name>
    <dbReference type="NCBI Taxonomy" id="291190"/>
    <lineage>
        <taxon>Bacteria</taxon>
        <taxon>Pseudomonadati</taxon>
        <taxon>Bacteroidota</taxon>
        <taxon>Flavobacteriia</taxon>
        <taxon>Flavobacteriales</taxon>
        <taxon>Flavobacteriaceae</taxon>
        <taxon>Gillisia</taxon>
    </lineage>
</organism>